<dbReference type="RefSeq" id="XP_002291125.1">
    <property type="nucleotide sequence ID" value="XM_002291089.1"/>
</dbReference>
<dbReference type="FunFam" id="3.40.50.300:FF:000217">
    <property type="entry name" value="DNA helicase"/>
    <property type="match status" value="1"/>
</dbReference>
<protein>
    <recommendedName>
        <fullName evidence="11">DNA replication licensing factor MCM4</fullName>
        <ecNumber evidence="11">3.6.4.12</ecNumber>
    </recommendedName>
</protein>
<dbReference type="Pfam" id="PF17207">
    <property type="entry name" value="MCM_OB"/>
    <property type="match status" value="1"/>
</dbReference>
<dbReference type="PRINTS" id="PR01657">
    <property type="entry name" value="MCMFAMILY"/>
</dbReference>
<evidence type="ECO:0000256" key="4">
    <source>
        <dbReference type="ARBA" id="ARBA00022741"/>
    </source>
</evidence>
<dbReference type="Gene3D" id="1.10.10.10">
    <property type="entry name" value="Winged helix-like DNA-binding domain superfamily/Winged helix DNA-binding domain"/>
    <property type="match status" value="1"/>
</dbReference>
<dbReference type="Proteomes" id="UP000001449">
    <property type="component" value="Chromosome 6"/>
</dbReference>
<dbReference type="EMBL" id="CM000643">
    <property type="protein sequence ID" value="EED91232.1"/>
    <property type="molecule type" value="Genomic_DNA"/>
</dbReference>
<dbReference type="SMART" id="SM00350">
    <property type="entry name" value="MCM"/>
    <property type="match status" value="1"/>
</dbReference>
<evidence type="ECO:0000256" key="3">
    <source>
        <dbReference type="ARBA" id="ARBA00022705"/>
    </source>
</evidence>
<keyword evidence="9 11" id="KW-0539">Nucleus</keyword>
<dbReference type="GO" id="GO:0006271">
    <property type="term" value="P:DNA strand elongation involved in DNA replication"/>
    <property type="evidence" value="ECO:0000318"/>
    <property type="project" value="GO_Central"/>
</dbReference>
<evidence type="ECO:0000256" key="5">
    <source>
        <dbReference type="ARBA" id="ARBA00022801"/>
    </source>
</evidence>
<proteinExistence type="inferred from homology"/>
<dbReference type="InterPro" id="IPR027417">
    <property type="entry name" value="P-loop_NTPase"/>
</dbReference>
<dbReference type="GO" id="GO:0005524">
    <property type="term" value="F:ATP binding"/>
    <property type="evidence" value="ECO:0007669"/>
    <property type="project" value="UniProtKB-UniRule"/>
</dbReference>
<dbReference type="Pfam" id="PF17855">
    <property type="entry name" value="MCM_lid"/>
    <property type="match status" value="1"/>
</dbReference>
<dbReference type="GO" id="GO:0005634">
    <property type="term" value="C:nucleus"/>
    <property type="evidence" value="ECO:0000318"/>
    <property type="project" value="GO_Central"/>
</dbReference>
<evidence type="ECO:0000313" key="14">
    <source>
        <dbReference type="Proteomes" id="UP000001449"/>
    </source>
</evidence>
<dbReference type="PANTHER" id="PTHR11630">
    <property type="entry name" value="DNA REPLICATION LICENSING FACTOR MCM FAMILY MEMBER"/>
    <property type="match status" value="1"/>
</dbReference>
<dbReference type="HOGENOM" id="CLU_000995_6_0_1"/>
<organism evidence="13 14">
    <name type="scientific">Thalassiosira pseudonana</name>
    <name type="common">Marine diatom</name>
    <name type="synonym">Cyclotella nana</name>
    <dbReference type="NCBI Taxonomy" id="35128"/>
    <lineage>
        <taxon>Eukaryota</taxon>
        <taxon>Sar</taxon>
        <taxon>Stramenopiles</taxon>
        <taxon>Ochrophyta</taxon>
        <taxon>Bacillariophyta</taxon>
        <taxon>Coscinodiscophyceae</taxon>
        <taxon>Thalassiosirophycidae</taxon>
        <taxon>Thalassiosirales</taxon>
        <taxon>Thalassiosiraceae</taxon>
        <taxon>Thalassiosira</taxon>
    </lineage>
</organism>
<keyword evidence="7 10" id="KW-0067">ATP-binding</keyword>
<dbReference type="SUPFAM" id="SSF52540">
    <property type="entry name" value="P-loop containing nucleoside triphosphate hydrolases"/>
    <property type="match status" value="1"/>
</dbReference>
<evidence type="ECO:0000256" key="7">
    <source>
        <dbReference type="ARBA" id="ARBA00022840"/>
    </source>
</evidence>
<dbReference type="InterPro" id="IPR041562">
    <property type="entry name" value="MCM_lid"/>
</dbReference>
<comment type="catalytic activity">
    <reaction evidence="11">
        <text>ATP + H2O = ADP + phosphate + H(+)</text>
        <dbReference type="Rhea" id="RHEA:13065"/>
        <dbReference type="ChEBI" id="CHEBI:15377"/>
        <dbReference type="ChEBI" id="CHEBI:15378"/>
        <dbReference type="ChEBI" id="CHEBI:30616"/>
        <dbReference type="ChEBI" id="CHEBI:43474"/>
        <dbReference type="ChEBI" id="CHEBI:456216"/>
        <dbReference type="EC" id="3.6.4.12"/>
    </reaction>
</comment>
<keyword evidence="8 10" id="KW-0238">DNA-binding</keyword>
<dbReference type="InterPro" id="IPR031327">
    <property type="entry name" value="MCM"/>
</dbReference>
<evidence type="ECO:0000256" key="9">
    <source>
        <dbReference type="ARBA" id="ARBA00023242"/>
    </source>
</evidence>
<dbReference type="Gene3D" id="2.40.50.140">
    <property type="entry name" value="Nucleic acid-binding proteins"/>
    <property type="match status" value="1"/>
</dbReference>
<dbReference type="PROSITE" id="PS00847">
    <property type="entry name" value="MCM_1"/>
    <property type="match status" value="1"/>
</dbReference>
<dbReference type="GeneID" id="7446002"/>
<reference evidence="13 14" key="1">
    <citation type="journal article" date="2004" name="Science">
        <title>The genome of the diatom Thalassiosira pseudonana: ecology, evolution, and metabolism.</title>
        <authorList>
            <person name="Armbrust E.V."/>
            <person name="Berges J.A."/>
            <person name="Bowler C."/>
            <person name="Green B.R."/>
            <person name="Martinez D."/>
            <person name="Putnam N.H."/>
            <person name="Zhou S."/>
            <person name="Allen A.E."/>
            <person name="Apt K.E."/>
            <person name="Bechner M."/>
            <person name="Brzezinski M.A."/>
            <person name="Chaal B.K."/>
            <person name="Chiovitti A."/>
            <person name="Davis A.K."/>
            <person name="Demarest M.S."/>
            <person name="Detter J.C."/>
            <person name="Glavina T."/>
            <person name="Goodstein D."/>
            <person name="Hadi M.Z."/>
            <person name="Hellsten U."/>
            <person name="Hildebrand M."/>
            <person name="Jenkins B.D."/>
            <person name="Jurka J."/>
            <person name="Kapitonov V.V."/>
            <person name="Kroger N."/>
            <person name="Lau W.W."/>
            <person name="Lane T.W."/>
            <person name="Larimer F.W."/>
            <person name="Lippmeier J.C."/>
            <person name="Lucas S."/>
            <person name="Medina M."/>
            <person name="Montsant A."/>
            <person name="Obornik M."/>
            <person name="Parker M.S."/>
            <person name="Palenik B."/>
            <person name="Pazour G.J."/>
            <person name="Richardson P.M."/>
            <person name="Rynearson T.A."/>
            <person name="Saito M.A."/>
            <person name="Schwartz D.C."/>
            <person name="Thamatrakoln K."/>
            <person name="Valentin K."/>
            <person name="Vardi A."/>
            <person name="Wilkerson F.P."/>
            <person name="Rokhsar D.S."/>
        </authorList>
    </citation>
    <scope>NUCLEOTIDE SEQUENCE [LARGE SCALE GENOMIC DNA]</scope>
    <source>
        <strain evidence="13 14">CCMP1335</strain>
    </source>
</reference>
<dbReference type="GO" id="GO:0000727">
    <property type="term" value="P:double-strand break repair via break-induced replication"/>
    <property type="evidence" value="ECO:0000318"/>
    <property type="project" value="GO_Central"/>
</dbReference>
<dbReference type="InterPro" id="IPR036388">
    <property type="entry name" value="WH-like_DNA-bd_sf"/>
</dbReference>
<accession>B8C649</accession>
<dbReference type="GO" id="GO:0042555">
    <property type="term" value="C:MCM complex"/>
    <property type="evidence" value="ECO:0000318"/>
    <property type="project" value="GO_Central"/>
</dbReference>
<dbReference type="GO" id="GO:0003678">
    <property type="term" value="F:DNA helicase activity"/>
    <property type="evidence" value="ECO:0007669"/>
    <property type="project" value="UniProtKB-UniRule"/>
</dbReference>
<dbReference type="InterPro" id="IPR033762">
    <property type="entry name" value="MCM_OB"/>
</dbReference>
<dbReference type="EC" id="3.6.4.12" evidence="11"/>
<comment type="subcellular location">
    <subcellularLocation>
        <location evidence="1">Nucleus</location>
    </subcellularLocation>
</comment>
<dbReference type="InterPro" id="IPR001208">
    <property type="entry name" value="MCM_dom"/>
</dbReference>
<feature type="domain" description="MCM C-terminal AAA(+) ATPase" evidence="12">
    <location>
        <begin position="220"/>
        <end position="427"/>
    </location>
</feature>
<comment type="similarity">
    <text evidence="2 10">Belongs to the MCM family.</text>
</comment>
<evidence type="ECO:0000259" key="12">
    <source>
        <dbReference type="PROSITE" id="PS50051"/>
    </source>
</evidence>
<reference evidence="13 14" key="2">
    <citation type="journal article" date="2008" name="Nature">
        <title>The Phaeodactylum genome reveals the evolutionary history of diatom genomes.</title>
        <authorList>
            <person name="Bowler C."/>
            <person name="Allen A.E."/>
            <person name="Badger J.H."/>
            <person name="Grimwood J."/>
            <person name="Jabbari K."/>
            <person name="Kuo A."/>
            <person name="Maheswari U."/>
            <person name="Martens C."/>
            <person name="Maumus F."/>
            <person name="Otillar R.P."/>
            <person name="Rayko E."/>
            <person name="Salamov A."/>
            <person name="Vandepoele K."/>
            <person name="Beszteri B."/>
            <person name="Gruber A."/>
            <person name="Heijde M."/>
            <person name="Katinka M."/>
            <person name="Mock T."/>
            <person name="Valentin K."/>
            <person name="Verret F."/>
            <person name="Berges J.A."/>
            <person name="Brownlee C."/>
            <person name="Cadoret J.P."/>
            <person name="Chiovitti A."/>
            <person name="Choi C.J."/>
            <person name="Coesel S."/>
            <person name="De Martino A."/>
            <person name="Detter J.C."/>
            <person name="Durkin C."/>
            <person name="Falciatore A."/>
            <person name="Fournet J."/>
            <person name="Haruta M."/>
            <person name="Huysman M.J."/>
            <person name="Jenkins B.D."/>
            <person name="Jiroutova K."/>
            <person name="Jorgensen R.E."/>
            <person name="Joubert Y."/>
            <person name="Kaplan A."/>
            <person name="Kroger N."/>
            <person name="Kroth P.G."/>
            <person name="La Roche J."/>
            <person name="Lindquist E."/>
            <person name="Lommer M."/>
            <person name="Martin-Jezequel V."/>
            <person name="Lopez P.J."/>
            <person name="Lucas S."/>
            <person name="Mangogna M."/>
            <person name="McGinnis K."/>
            <person name="Medlin L.K."/>
            <person name="Montsant A."/>
            <person name="Oudot-Le Secq M.P."/>
            <person name="Napoli C."/>
            <person name="Obornik M."/>
            <person name="Parker M.S."/>
            <person name="Petit J.L."/>
            <person name="Porcel B.M."/>
            <person name="Poulsen N."/>
            <person name="Robison M."/>
            <person name="Rychlewski L."/>
            <person name="Rynearson T.A."/>
            <person name="Schmutz J."/>
            <person name="Shapiro H."/>
            <person name="Siaut M."/>
            <person name="Stanley M."/>
            <person name="Sussman M.R."/>
            <person name="Taylor A.R."/>
            <person name="Vardi A."/>
            <person name="von Dassow P."/>
            <person name="Vyverman W."/>
            <person name="Willis A."/>
            <person name="Wyrwicz L.S."/>
            <person name="Rokhsar D.S."/>
            <person name="Weissenbach J."/>
            <person name="Armbrust E.V."/>
            <person name="Green B.R."/>
            <person name="Van de Peer Y."/>
            <person name="Grigoriev I.V."/>
        </authorList>
    </citation>
    <scope>NUCLEOTIDE SEQUENCE [LARGE SCALE GENOMIC DNA]</scope>
    <source>
        <strain evidence="13 14">CCMP1335</strain>
    </source>
</reference>
<dbReference type="GO" id="GO:0003697">
    <property type="term" value="F:single-stranded DNA binding"/>
    <property type="evidence" value="ECO:0000318"/>
    <property type="project" value="GO_Central"/>
</dbReference>
<dbReference type="OMA" id="TEIGDGW"/>
<keyword evidence="3 11" id="KW-0235">DNA replication</keyword>
<evidence type="ECO:0000313" key="13">
    <source>
        <dbReference type="EMBL" id="EED91232.1"/>
    </source>
</evidence>
<dbReference type="PANTHER" id="PTHR11630:SF66">
    <property type="entry name" value="DNA REPLICATION LICENSING FACTOR MCM4"/>
    <property type="match status" value="1"/>
</dbReference>
<dbReference type="GO" id="GO:1902975">
    <property type="term" value="P:mitotic DNA replication initiation"/>
    <property type="evidence" value="ECO:0000318"/>
    <property type="project" value="GO_Central"/>
</dbReference>
<evidence type="ECO:0000256" key="1">
    <source>
        <dbReference type="ARBA" id="ARBA00004123"/>
    </source>
</evidence>
<comment type="function">
    <text evidence="11">Acts as component of the MCM2-7 complex (MCM complex) which is the replicative helicase essential for 'once per cell cycle' DNA replication initiation and elongation in eukaryotic cells. The active ATPase sites in the MCM2-7 ring are formed through the interaction surfaces of two neighboring subunits such that a critical structure of a conserved arginine finger motif is provided in trans relative to the ATP-binding site of the Walker A box of the adjacent subunit. The six ATPase active sites, however, are likely to contribute differentially to the complex helicase activity.</text>
</comment>
<dbReference type="SUPFAM" id="SSF50249">
    <property type="entry name" value="Nucleic acid-binding proteins"/>
    <property type="match status" value="1"/>
</dbReference>
<evidence type="ECO:0000256" key="11">
    <source>
        <dbReference type="RuleBase" id="RU368062"/>
    </source>
</evidence>
<keyword evidence="14" id="KW-1185">Reference proteome</keyword>
<evidence type="ECO:0000256" key="10">
    <source>
        <dbReference type="RuleBase" id="RU004070"/>
    </source>
</evidence>
<dbReference type="Pfam" id="PF00493">
    <property type="entry name" value="MCM"/>
    <property type="match status" value="1"/>
</dbReference>
<dbReference type="InterPro" id="IPR018525">
    <property type="entry name" value="MCM_CS"/>
</dbReference>
<dbReference type="KEGG" id="tps:THAPSDRAFT_269123"/>
<sequence length="634" mass="70067">MDILLGRELESLQVLPRVQVRPFHLRNLSHMRSLDPNAIDTLLSIRGMVVRTSPVIPDLKVAFFQCSICGQTDQVTIDRGRIAEPTQCPTCHVRHGYSLIHNRCYFSDKQMVRVQETPDEVPAGETPASIVVFAYDDLVDAVRPGDRVEVTGVFRAQARRVNPKITKVKSVYKTYVDAIHFRKVVAQGGSSVRGDEVTHGSRFSPQRIEELEALSQTPDVYDRLVNALAPSIWEMDDVKKGVLCMLFGGNSRKEGTVKLNKRGDINILLVGDPGTSKSQLLGYVHKLSPRGVYTSGKGSSAVGLTASVVRDPETRELVMESGALVLSDLGICCIDEFDKMSGTTRAILHEAMEQQTVSIAKAGIIATLNARTSILASANPVESRYNPSLSVVENIQLPPTLLSRFDLIYLILDAPNVTNDRQLAQHLVGLYYETPDVVQPPLDHSLLRDYIAYARENIHPELSDLASRELIAAYIDMRRGGSGGSGGRGRTISATPRQLESLIRLSESMARMRYSRVVTRSDVREAVRLMKVATQAAATDPRTGRIDMDMITTGRSTAERELEENLGASLKELLVERRGNRLSVSQIRNQLSEILNVTVQQDDLIEILKVMEADGLVQFNERAQTVFVRAGVVG</sequence>
<evidence type="ECO:0000256" key="8">
    <source>
        <dbReference type="ARBA" id="ARBA00023125"/>
    </source>
</evidence>
<dbReference type="Gene3D" id="2.20.28.10">
    <property type="match status" value="1"/>
</dbReference>
<name>B8C649_THAPS</name>
<dbReference type="Gene3D" id="3.40.50.300">
    <property type="entry name" value="P-loop containing nucleotide triphosphate hydrolases"/>
    <property type="match status" value="1"/>
</dbReference>
<dbReference type="InterPro" id="IPR008047">
    <property type="entry name" value="MCM_4"/>
</dbReference>
<keyword evidence="5 11" id="KW-0378">Hydrolase</keyword>
<evidence type="ECO:0000256" key="2">
    <source>
        <dbReference type="ARBA" id="ARBA00008010"/>
    </source>
</evidence>
<dbReference type="STRING" id="35128.B8C649"/>
<dbReference type="PRINTS" id="PR01660">
    <property type="entry name" value="MCMPROTEIN4"/>
</dbReference>
<dbReference type="InParanoid" id="B8C649"/>
<gene>
    <name evidence="13" type="ORF">THAPSDRAFT_269123</name>
</gene>
<dbReference type="FunCoup" id="B8C649">
    <property type="interactions" value="447"/>
</dbReference>
<dbReference type="InterPro" id="IPR012340">
    <property type="entry name" value="NA-bd_OB-fold"/>
</dbReference>
<keyword evidence="6 11" id="KW-0347">Helicase</keyword>
<dbReference type="PROSITE" id="PS50051">
    <property type="entry name" value="MCM_2"/>
    <property type="match status" value="1"/>
</dbReference>
<dbReference type="AlphaFoldDB" id="B8C649"/>
<evidence type="ECO:0000256" key="6">
    <source>
        <dbReference type="ARBA" id="ARBA00022806"/>
    </source>
</evidence>
<dbReference type="FunFam" id="2.20.28.10:FF:000003">
    <property type="entry name" value="DNA helicase"/>
    <property type="match status" value="1"/>
</dbReference>
<dbReference type="eggNOG" id="KOG0478">
    <property type="taxonomic scope" value="Eukaryota"/>
</dbReference>
<keyword evidence="4 10" id="KW-0547">Nucleotide-binding</keyword>
<dbReference type="GO" id="GO:0016787">
    <property type="term" value="F:hydrolase activity"/>
    <property type="evidence" value="ECO:0007669"/>
    <property type="project" value="UniProtKB-KW"/>
</dbReference>
<comment type="subunit">
    <text evidence="11">Component of the MCM2-7 complex.</text>
</comment>
<dbReference type="PaxDb" id="35128-Thaps269123"/>